<keyword evidence="2 5" id="KW-0812">Transmembrane</keyword>
<evidence type="ECO:0000256" key="2">
    <source>
        <dbReference type="ARBA" id="ARBA00022692"/>
    </source>
</evidence>
<dbReference type="OrthoDB" id="6770063at2759"/>
<feature type="domain" description="Major facilitator superfamily (MFS) profile" evidence="6">
    <location>
        <begin position="1"/>
        <end position="432"/>
    </location>
</feature>
<feature type="transmembrane region" description="Helical" evidence="5">
    <location>
        <begin position="93"/>
        <end position="116"/>
    </location>
</feature>
<evidence type="ECO:0000256" key="1">
    <source>
        <dbReference type="ARBA" id="ARBA00004141"/>
    </source>
</evidence>
<dbReference type="Pfam" id="PF07690">
    <property type="entry name" value="MFS_1"/>
    <property type="match status" value="1"/>
</dbReference>
<dbReference type="SUPFAM" id="SSF103473">
    <property type="entry name" value="MFS general substrate transporter"/>
    <property type="match status" value="1"/>
</dbReference>
<dbReference type="FunCoup" id="A0A168TD89">
    <property type="interactions" value="193"/>
</dbReference>
<reference evidence="7" key="1">
    <citation type="submission" date="2016-04" db="EMBL/GenBank/DDBJ databases">
        <authorList>
            <person name="Evans L.H."/>
            <person name="Alamgir A."/>
            <person name="Owens N."/>
            <person name="Weber N.D."/>
            <person name="Virtaneva K."/>
            <person name="Barbian K."/>
            <person name="Babar A."/>
            <person name="Rosenke K."/>
        </authorList>
    </citation>
    <scope>NUCLEOTIDE SEQUENCE [LARGE SCALE GENOMIC DNA]</scope>
    <source>
        <strain evidence="7">CBS 101.48</strain>
    </source>
</reference>
<evidence type="ECO:0000313" key="7">
    <source>
        <dbReference type="EMBL" id="SAM09865.1"/>
    </source>
</evidence>
<feature type="transmembrane region" description="Helical" evidence="5">
    <location>
        <begin position="413"/>
        <end position="430"/>
    </location>
</feature>
<organism evidence="7">
    <name type="scientific">Absidia glauca</name>
    <name type="common">Pin mould</name>
    <dbReference type="NCBI Taxonomy" id="4829"/>
    <lineage>
        <taxon>Eukaryota</taxon>
        <taxon>Fungi</taxon>
        <taxon>Fungi incertae sedis</taxon>
        <taxon>Mucoromycota</taxon>
        <taxon>Mucoromycotina</taxon>
        <taxon>Mucoromycetes</taxon>
        <taxon>Mucorales</taxon>
        <taxon>Cunninghamellaceae</taxon>
        <taxon>Absidia</taxon>
    </lineage>
</organism>
<dbReference type="PANTHER" id="PTHR23502">
    <property type="entry name" value="MAJOR FACILITATOR SUPERFAMILY"/>
    <property type="match status" value="1"/>
</dbReference>
<feature type="transmembrane region" description="Helical" evidence="5">
    <location>
        <begin position="372"/>
        <end position="393"/>
    </location>
</feature>
<dbReference type="InterPro" id="IPR020846">
    <property type="entry name" value="MFS_dom"/>
</dbReference>
<keyword evidence="3 5" id="KW-1133">Transmembrane helix</keyword>
<dbReference type="PANTHER" id="PTHR23502:SF5">
    <property type="entry name" value="QUINIDINE RESISTANCE PROTEIN 3"/>
    <property type="match status" value="1"/>
</dbReference>
<accession>A0A168TD89</accession>
<feature type="transmembrane region" description="Helical" evidence="5">
    <location>
        <begin position="312"/>
        <end position="332"/>
    </location>
</feature>
<dbReference type="STRING" id="4829.A0A168TD89"/>
<dbReference type="GO" id="GO:0022857">
    <property type="term" value="F:transmembrane transporter activity"/>
    <property type="evidence" value="ECO:0007669"/>
    <property type="project" value="InterPro"/>
</dbReference>
<evidence type="ECO:0000256" key="4">
    <source>
        <dbReference type="ARBA" id="ARBA00023136"/>
    </source>
</evidence>
<name>A0A168TD89_ABSGL</name>
<dbReference type="GO" id="GO:0005886">
    <property type="term" value="C:plasma membrane"/>
    <property type="evidence" value="ECO:0007669"/>
    <property type="project" value="TreeGrafter"/>
</dbReference>
<evidence type="ECO:0000259" key="6">
    <source>
        <dbReference type="PROSITE" id="PS50850"/>
    </source>
</evidence>
<dbReference type="EMBL" id="LT555210">
    <property type="protein sequence ID" value="SAM09865.1"/>
    <property type="molecule type" value="Genomic_DNA"/>
</dbReference>
<dbReference type="AlphaFoldDB" id="A0A168TD89"/>
<proteinExistence type="predicted"/>
<dbReference type="InParanoid" id="A0A168TD89"/>
<evidence type="ECO:0000313" key="8">
    <source>
        <dbReference type="Proteomes" id="UP000078561"/>
    </source>
</evidence>
<feature type="transmembrane region" description="Helical" evidence="5">
    <location>
        <begin position="181"/>
        <end position="201"/>
    </location>
</feature>
<gene>
    <name evidence="7" type="primary">ABSGL_15574.1 scaffold 17607</name>
</gene>
<dbReference type="InterPro" id="IPR011701">
    <property type="entry name" value="MFS"/>
</dbReference>
<keyword evidence="8" id="KW-1185">Reference proteome</keyword>
<feature type="transmembrane region" description="Helical" evidence="5">
    <location>
        <begin position="234"/>
        <end position="256"/>
    </location>
</feature>
<dbReference type="InterPro" id="IPR036259">
    <property type="entry name" value="MFS_trans_sf"/>
</dbReference>
<feature type="transmembrane region" description="Helical" evidence="5">
    <location>
        <begin position="268"/>
        <end position="291"/>
    </location>
</feature>
<protein>
    <recommendedName>
        <fullName evidence="6">Major facilitator superfamily (MFS) profile domain-containing protein</fullName>
    </recommendedName>
</protein>
<evidence type="ECO:0000256" key="3">
    <source>
        <dbReference type="ARBA" id="ARBA00022989"/>
    </source>
</evidence>
<dbReference type="Gene3D" id="1.20.1720.10">
    <property type="entry name" value="Multidrug resistance protein D"/>
    <property type="match status" value="1"/>
</dbReference>
<feature type="transmembrane region" description="Helical" evidence="5">
    <location>
        <begin position="36"/>
        <end position="59"/>
    </location>
</feature>
<feature type="transmembrane region" description="Helical" evidence="5">
    <location>
        <begin position="338"/>
        <end position="360"/>
    </location>
</feature>
<feature type="transmembrane region" description="Helical" evidence="5">
    <location>
        <begin position="152"/>
        <end position="175"/>
    </location>
</feature>
<sequence>MAASENLGIQAKPSVIEEPEFTNFNEVRDWPPRKKAVNFALVCSISFIGHFSSSIYYWAFDNFIDKRVFWTKVVTRSTSTPKSIHVFLPKRPIYVGAMFLYTVFSALTGISTHFSAFMTFRILQGLFSGVGLALGGGSCSDLYDSHARGRAMAIYVLCVITGSAISPIIGGYTATRLNWQWIFYILTMMGGVLFLLTLFFLQETIKRLPLEKNSSNLCANFWLPWRVVRRPETLCICLVQCAIFGWIYLIVVMLPTTLQSAYALSTDIVSLVYLAGGVGDGLGALTAGFLSDRLHRLRMLRNRDMARVEYRLVPAFYLSLPFALSGALLYGWSTQARMIYYVPMCGYFLYSFGSSSFITLSNSYIIEANRRYASTAVSVSQFLRIVCSMLFTAVSVRMYDQLSVGWHRFGRYYPGYVFLSGIGILPGVQVEK</sequence>
<dbReference type="OMA" id="FIPFNVY"/>
<dbReference type="Proteomes" id="UP000078561">
    <property type="component" value="Unassembled WGS sequence"/>
</dbReference>
<comment type="subcellular location">
    <subcellularLocation>
        <location evidence="1">Membrane</location>
        <topology evidence="1">Multi-pass membrane protein</topology>
    </subcellularLocation>
</comment>
<evidence type="ECO:0000256" key="5">
    <source>
        <dbReference type="SAM" id="Phobius"/>
    </source>
</evidence>
<dbReference type="PROSITE" id="PS50850">
    <property type="entry name" value="MFS"/>
    <property type="match status" value="1"/>
</dbReference>
<keyword evidence="4 5" id="KW-0472">Membrane</keyword>